<feature type="transmembrane region" description="Helical" evidence="7">
    <location>
        <begin position="373"/>
        <end position="397"/>
    </location>
</feature>
<keyword evidence="5 7" id="KW-1133">Transmembrane helix</keyword>
<dbReference type="Proteomes" id="UP001168575">
    <property type="component" value="Unassembled WGS sequence"/>
</dbReference>
<dbReference type="EMBL" id="JAUMVS010000003">
    <property type="protein sequence ID" value="MDO4841141.1"/>
    <property type="molecule type" value="Genomic_DNA"/>
</dbReference>
<evidence type="ECO:0000256" key="4">
    <source>
        <dbReference type="ARBA" id="ARBA00022692"/>
    </source>
</evidence>
<feature type="domain" description="VTT" evidence="9">
    <location>
        <begin position="250"/>
        <end position="367"/>
    </location>
</feature>
<evidence type="ECO:0000313" key="10">
    <source>
        <dbReference type="EMBL" id="MDO4841141.1"/>
    </source>
</evidence>
<dbReference type="InterPro" id="IPR032816">
    <property type="entry name" value="VTT_dom"/>
</dbReference>
<name>A0AA43RHW9_9ACTN</name>
<comment type="caution">
    <text evidence="7">Lacks conserved residue(s) required for the propagation of feature annotation.</text>
</comment>
<feature type="transmembrane region" description="Helical" evidence="7">
    <location>
        <begin position="332"/>
        <end position="353"/>
    </location>
</feature>
<evidence type="ECO:0000256" key="2">
    <source>
        <dbReference type="ARBA" id="ARBA00008640"/>
    </source>
</evidence>
<sequence length="444" mass="50350">MALFKGKEEEPVVKEPDTRTPGVRRLETFMKYFSYVYVTFCWASTVEYFCFGQTSIQMSYFGYIFWYVFIIGLAGAIYGGRGHRRGVGWRGTLGSVLCTTMFAVIVYAHDVPHMIRALGMFTKRGFFGLSFNWNITAVSYGLFAFFVLGAILIFVYEAVHKAPPKEYEDEEERRRETYQSRVKWISFFVLYVIILICSFYPPVRDLIGYIFDLLSTGDINKVIELIRSAGPWAVALSTFLMVFQALAAPIPAFLITFSNAAVFGWVGGCILSWSSAMLAAAICFYIARIFGRDAVMLFMSRGALASVDRWFTRYGKNTILICRLLPFVSFDYISYAAGITGMSFLDFFIWTGIGQLPATIVYSYVGSTLTGELYTIFMGMIVLFIVAGIIWFLTLVWKNRHKDLMDESNETADSEDTTSRTSVEVNAEGLLAKRRRAKAEKLEK</sequence>
<evidence type="ECO:0000256" key="6">
    <source>
        <dbReference type="ARBA" id="ARBA00023136"/>
    </source>
</evidence>
<evidence type="ECO:0000256" key="5">
    <source>
        <dbReference type="ARBA" id="ARBA00022989"/>
    </source>
</evidence>
<organism evidence="10 11">
    <name type="scientific">Phoenicibacter congonensis</name>
    <dbReference type="NCBI Taxonomy" id="1944646"/>
    <lineage>
        <taxon>Bacteria</taxon>
        <taxon>Bacillati</taxon>
        <taxon>Actinomycetota</taxon>
        <taxon>Coriobacteriia</taxon>
        <taxon>Eggerthellales</taxon>
        <taxon>Eggerthellaceae</taxon>
        <taxon>Phoenicibacter</taxon>
    </lineage>
</organism>
<feature type="transmembrane region" description="Helical" evidence="7">
    <location>
        <begin position="262"/>
        <end position="288"/>
    </location>
</feature>
<evidence type="ECO:0000313" key="11">
    <source>
        <dbReference type="Proteomes" id="UP001168575"/>
    </source>
</evidence>
<keyword evidence="11" id="KW-1185">Reference proteome</keyword>
<dbReference type="AlphaFoldDB" id="A0AA43RHW9"/>
<feature type="transmembrane region" description="Helical" evidence="7">
    <location>
        <begin position="91"/>
        <end position="109"/>
    </location>
</feature>
<reference evidence="10" key="1">
    <citation type="submission" date="2023-07" db="EMBL/GenBank/DDBJ databases">
        <title>Between Cages and Wild: Unraveling the Impact of Captivity on Animal Microbiomes and Antimicrobial Resistance.</title>
        <authorList>
            <person name="Schmartz G.P."/>
            <person name="Rehner J."/>
            <person name="Schuff M.J."/>
            <person name="Becker S.L."/>
            <person name="Kravczyk M."/>
            <person name="Gurevich A."/>
            <person name="Francke R."/>
            <person name="Mueller R."/>
            <person name="Keller V."/>
            <person name="Keller A."/>
        </authorList>
    </citation>
    <scope>NUCLEOTIDE SEQUENCE</scope>
    <source>
        <strain evidence="10">S12M_St_49</strain>
    </source>
</reference>
<dbReference type="PANTHER" id="PTHR12677">
    <property type="entry name" value="GOLGI APPARATUS MEMBRANE PROTEIN TVP38-RELATED"/>
    <property type="match status" value="1"/>
</dbReference>
<evidence type="ECO:0000256" key="3">
    <source>
        <dbReference type="ARBA" id="ARBA00022475"/>
    </source>
</evidence>
<feature type="transmembrane region" description="Helical" evidence="7">
    <location>
        <begin position="184"/>
        <end position="203"/>
    </location>
</feature>
<proteinExistence type="inferred from homology"/>
<feature type="transmembrane region" description="Helical" evidence="7">
    <location>
        <begin position="294"/>
        <end position="311"/>
    </location>
</feature>
<comment type="caution">
    <text evidence="10">The sequence shown here is derived from an EMBL/GenBank/DDBJ whole genome shotgun (WGS) entry which is preliminary data.</text>
</comment>
<feature type="transmembrane region" description="Helical" evidence="7">
    <location>
        <begin position="32"/>
        <end position="54"/>
    </location>
</feature>
<protein>
    <recommendedName>
        <fullName evidence="7">TVP38/TMEM64 family membrane protein</fullName>
    </recommendedName>
</protein>
<dbReference type="Pfam" id="PF09335">
    <property type="entry name" value="VTT_dom"/>
    <property type="match status" value="1"/>
</dbReference>
<comment type="similarity">
    <text evidence="2 7">Belongs to the TVP38/TMEM64 family.</text>
</comment>
<keyword evidence="6 7" id="KW-0472">Membrane</keyword>
<evidence type="ECO:0000256" key="7">
    <source>
        <dbReference type="RuleBase" id="RU366058"/>
    </source>
</evidence>
<feature type="transmembrane region" description="Helical" evidence="7">
    <location>
        <begin position="232"/>
        <end position="255"/>
    </location>
</feature>
<feature type="transmembrane region" description="Helical" evidence="7">
    <location>
        <begin position="129"/>
        <end position="156"/>
    </location>
</feature>
<evidence type="ECO:0000259" key="9">
    <source>
        <dbReference type="Pfam" id="PF09335"/>
    </source>
</evidence>
<dbReference type="InterPro" id="IPR015414">
    <property type="entry name" value="TMEM64"/>
</dbReference>
<dbReference type="GO" id="GO:0005886">
    <property type="term" value="C:plasma membrane"/>
    <property type="evidence" value="ECO:0007669"/>
    <property type="project" value="UniProtKB-SubCell"/>
</dbReference>
<feature type="region of interest" description="Disordered" evidence="8">
    <location>
        <begin position="408"/>
        <end position="444"/>
    </location>
</feature>
<gene>
    <name evidence="10" type="ORF">Q3982_00485</name>
</gene>
<accession>A0AA43RHW9</accession>
<keyword evidence="4 7" id="KW-0812">Transmembrane</keyword>
<evidence type="ECO:0000256" key="1">
    <source>
        <dbReference type="ARBA" id="ARBA00004651"/>
    </source>
</evidence>
<dbReference type="PANTHER" id="PTHR12677:SF59">
    <property type="entry name" value="GOLGI APPARATUS MEMBRANE PROTEIN TVP38-RELATED"/>
    <property type="match status" value="1"/>
</dbReference>
<comment type="subcellular location">
    <subcellularLocation>
        <location evidence="1 7">Cell membrane</location>
        <topology evidence="1 7">Multi-pass membrane protein</topology>
    </subcellularLocation>
</comment>
<evidence type="ECO:0000256" key="8">
    <source>
        <dbReference type="SAM" id="MobiDB-lite"/>
    </source>
</evidence>
<feature type="transmembrane region" description="Helical" evidence="7">
    <location>
        <begin position="60"/>
        <end position="79"/>
    </location>
</feature>
<keyword evidence="3 7" id="KW-1003">Cell membrane</keyword>